<dbReference type="Pfam" id="PF06923">
    <property type="entry name" value="GutM"/>
    <property type="match status" value="1"/>
</dbReference>
<gene>
    <name evidence="1" type="ORF">CBF32_10120</name>
</gene>
<dbReference type="AlphaFoldDB" id="A0A369AYG0"/>
<evidence type="ECO:0000313" key="1">
    <source>
        <dbReference type="EMBL" id="RSU00951.1"/>
    </source>
</evidence>
<dbReference type="PIRSF" id="PIRSF011474">
    <property type="entry name" value="Glucitol_operon_activator"/>
    <property type="match status" value="1"/>
</dbReference>
<dbReference type="Proteomes" id="UP000288197">
    <property type="component" value="Unassembled WGS sequence"/>
</dbReference>
<dbReference type="RefSeq" id="WP_114290122.1">
    <property type="nucleotide sequence ID" value="NZ_JAYEVN010000011.1"/>
</dbReference>
<dbReference type="EMBL" id="NGJX01000010">
    <property type="protein sequence ID" value="RSU00951.1"/>
    <property type="molecule type" value="Genomic_DNA"/>
</dbReference>
<evidence type="ECO:0000313" key="2">
    <source>
        <dbReference type="Proteomes" id="UP000288197"/>
    </source>
</evidence>
<protein>
    <submittedName>
        <fullName evidence="1">Transcriptional regulator</fullName>
    </submittedName>
</protein>
<keyword evidence="2" id="KW-1185">Reference proteome</keyword>
<sequence>MNFIVVLGMFGIGAYLLQIVFGMKQIKHFNETYQMLRRKGKVAIGRRAGKIKAGTIVMFAVNNNGDILESVKMQGVTVMAKFKSLPQFNGLNIHDLSENHDLVAKENKLMQQAIMNAREIYIRVEAGNYVEDSPVSPLMDARIHMNIAKESIQKKLKRGVE</sequence>
<dbReference type="InterPro" id="IPR009693">
    <property type="entry name" value="Glucitol_operon_activator"/>
</dbReference>
<dbReference type="OrthoDB" id="9096700at2"/>
<organism evidence="1 2">
    <name type="scientific">Vagococcus fluvialis</name>
    <dbReference type="NCBI Taxonomy" id="2738"/>
    <lineage>
        <taxon>Bacteria</taxon>
        <taxon>Bacillati</taxon>
        <taxon>Bacillota</taxon>
        <taxon>Bacilli</taxon>
        <taxon>Lactobacillales</taxon>
        <taxon>Enterococcaceae</taxon>
        <taxon>Vagococcus</taxon>
    </lineage>
</organism>
<proteinExistence type="predicted"/>
<dbReference type="GeneID" id="63147018"/>
<comment type="caution">
    <text evidence="1">The sequence shown here is derived from an EMBL/GenBank/DDBJ whole genome shotgun (WGS) entry which is preliminary data.</text>
</comment>
<accession>A0A369AYG0</accession>
<name>A0A369AYG0_9ENTE</name>
<reference evidence="1 2" key="1">
    <citation type="submission" date="2017-05" db="EMBL/GenBank/DDBJ databases">
        <title>Vagococcus spp. assemblies.</title>
        <authorList>
            <person name="Gulvik C.A."/>
        </authorList>
    </citation>
    <scope>NUCLEOTIDE SEQUENCE [LARGE SCALE GENOMIC DNA]</scope>
    <source>
        <strain evidence="1 2">NCFB 2497</strain>
    </source>
</reference>